<keyword evidence="2 7" id="KW-0479">Metal-binding</keyword>
<dbReference type="GO" id="GO:0019557">
    <property type="term" value="P:L-histidine catabolic process to glutamate and formate"/>
    <property type="evidence" value="ECO:0007669"/>
    <property type="project" value="UniProtKB-UniPathway"/>
</dbReference>
<dbReference type="AlphaFoldDB" id="A0A0M0KX20"/>
<dbReference type="RefSeq" id="WP_053402736.1">
    <property type="nucleotide sequence ID" value="NZ_JAUKEN010000001.1"/>
</dbReference>
<evidence type="ECO:0000313" key="9">
    <source>
        <dbReference type="EMBL" id="KOO42933.1"/>
    </source>
</evidence>
<dbReference type="SUPFAM" id="SSF51338">
    <property type="entry name" value="Composite domain of metallo-dependent hydrolases"/>
    <property type="match status" value="1"/>
</dbReference>
<dbReference type="Gene3D" id="3.20.20.140">
    <property type="entry name" value="Metal-dependent hydrolases"/>
    <property type="match status" value="1"/>
</dbReference>
<feature type="binding site" evidence="7">
    <location>
        <position position="325"/>
    </location>
    <ligand>
        <name>Zn(2+)</name>
        <dbReference type="ChEBI" id="CHEBI:29105"/>
    </ligand>
</feature>
<reference evidence="10" key="1">
    <citation type="submission" date="2015-08" db="EMBL/GenBank/DDBJ databases">
        <title>Fjat-14210 dsm16467.</title>
        <authorList>
            <person name="Liu B."/>
            <person name="Wang J."/>
            <person name="Zhu Y."/>
            <person name="Liu G."/>
            <person name="Chen Q."/>
            <person name="Chen Z."/>
            <person name="Lan J."/>
            <person name="Che J."/>
            <person name="Ge C."/>
            <person name="Shi H."/>
            <person name="Pan Z."/>
            <person name="Liu X."/>
        </authorList>
    </citation>
    <scope>NUCLEOTIDE SEQUENCE [LARGE SCALE GENOMIC DNA]</scope>
    <source>
        <strain evidence="10">DSM 16467</strain>
    </source>
</reference>
<dbReference type="STRING" id="284581.AMD01_17505"/>
<comment type="subcellular location">
    <subcellularLocation>
        <location evidence="7">Cytoplasm</location>
    </subcellularLocation>
</comment>
<keyword evidence="6 7" id="KW-0408">Iron</keyword>
<keyword evidence="10" id="KW-1185">Reference proteome</keyword>
<dbReference type="InterPro" id="IPR032466">
    <property type="entry name" value="Metal_Hydrolase"/>
</dbReference>
<sequence length="418" mass="45890">MRSFDLIITNIGQLLTMDYGIEAPLQGKKMNQLMVQTNMEIGIVDGRVASIREWENDGSWTAKTVIDASGKLVTPGLIDSHTHLVFGGSREHEMEWKRQGVSYLDILERGGGILSTVEATRALDEEALFEKAAKHLDQFLQYGVTTLEAKSGYGLNIETEMKQLRTAKNLHDAHPIDIVSTFLGAHAVPKEYKQNPDDFLQEMLLSLDLIQLEGLADFVDIFCETGVFSIEQSRAYLTEAKKRGFRLKIHADEIDPLGGAELAAELGATSADHLVGTTRTGIEQLASQNVIACLLPGTSFYLGKEKGASARDMIDAGVAVALATDFNPGSCPTENIQLIMTLASLQLKMTAAEIWNAVTVNGAYAIGKGEELGTIRKGKQADIVIWNASNYHYIPYHYGVNHVHSVIKKGQLVWENSR</sequence>
<dbReference type="NCBIfam" id="TIGR01224">
    <property type="entry name" value="hutI"/>
    <property type="match status" value="1"/>
</dbReference>
<dbReference type="InterPro" id="IPR005920">
    <property type="entry name" value="HutI"/>
</dbReference>
<dbReference type="OrthoDB" id="9776455at2"/>
<dbReference type="GO" id="GO:0050480">
    <property type="term" value="F:imidazolonepropionase activity"/>
    <property type="evidence" value="ECO:0007669"/>
    <property type="project" value="UniProtKB-UniRule"/>
</dbReference>
<protein>
    <recommendedName>
        <fullName evidence="1 7">Imidazolonepropionase</fullName>
        <ecNumber evidence="1 7">3.5.2.7</ecNumber>
    </recommendedName>
    <alternativeName>
        <fullName evidence="7">Imidazolone-5-propionate hydrolase</fullName>
    </alternativeName>
</protein>
<dbReference type="EMBL" id="LILC01000023">
    <property type="protein sequence ID" value="KOO42933.1"/>
    <property type="molecule type" value="Genomic_DNA"/>
</dbReference>
<feature type="binding site" evidence="7">
    <location>
        <position position="153"/>
    </location>
    <ligand>
        <name>4-imidazolone-5-propanoate</name>
        <dbReference type="ChEBI" id="CHEBI:77893"/>
    </ligand>
</feature>
<feature type="domain" description="Amidohydrolase-related" evidence="8">
    <location>
        <begin position="72"/>
        <end position="413"/>
    </location>
</feature>
<accession>A0A0M0KX20</accession>
<name>A0A0M0KX20_9BACI</name>
<dbReference type="FunFam" id="3.20.20.140:FF:000007">
    <property type="entry name" value="Imidazolonepropionase"/>
    <property type="match status" value="1"/>
</dbReference>
<evidence type="ECO:0000256" key="5">
    <source>
        <dbReference type="ARBA" id="ARBA00022833"/>
    </source>
</evidence>
<evidence type="ECO:0000256" key="3">
    <source>
        <dbReference type="ARBA" id="ARBA00022801"/>
    </source>
</evidence>
<feature type="binding site" evidence="7">
    <location>
        <position position="81"/>
    </location>
    <ligand>
        <name>Fe(3+)</name>
        <dbReference type="ChEBI" id="CHEBI:29034"/>
    </ligand>
</feature>
<feature type="binding site" evidence="7">
    <location>
        <position position="253"/>
    </location>
    <ligand>
        <name>4-imidazolone-5-propanoate</name>
        <dbReference type="ChEBI" id="CHEBI:77893"/>
    </ligand>
</feature>
<comment type="catalytic activity">
    <reaction evidence="7">
        <text>4-imidazolone-5-propanoate + H2O = N-formimidoyl-L-glutamate</text>
        <dbReference type="Rhea" id="RHEA:23660"/>
        <dbReference type="ChEBI" id="CHEBI:15377"/>
        <dbReference type="ChEBI" id="CHEBI:58928"/>
        <dbReference type="ChEBI" id="CHEBI:77893"/>
        <dbReference type="EC" id="3.5.2.7"/>
    </reaction>
</comment>
<dbReference type="CDD" id="cd01296">
    <property type="entry name" value="Imidazolone-5PH"/>
    <property type="match status" value="1"/>
</dbReference>
<keyword evidence="3 7" id="KW-0378">Hydrolase</keyword>
<evidence type="ECO:0000256" key="7">
    <source>
        <dbReference type="HAMAP-Rule" id="MF_00372"/>
    </source>
</evidence>
<comment type="function">
    <text evidence="7">Catalyzes the hydrolytic cleavage of the carbon-nitrogen bond in imidazolone-5-propanoate to yield N-formimidoyl-L-glutamate. It is the third step in the universal histidine degradation pathway.</text>
</comment>
<feature type="binding site" evidence="7">
    <location>
        <position position="153"/>
    </location>
    <ligand>
        <name>N-formimidoyl-L-glutamate</name>
        <dbReference type="ChEBI" id="CHEBI:58928"/>
    </ligand>
</feature>
<dbReference type="PATRIC" id="fig|284581.3.peg.3009"/>
<dbReference type="PANTHER" id="PTHR42752">
    <property type="entry name" value="IMIDAZOLONEPROPIONASE"/>
    <property type="match status" value="1"/>
</dbReference>
<evidence type="ECO:0000256" key="4">
    <source>
        <dbReference type="ARBA" id="ARBA00022808"/>
    </source>
</evidence>
<feature type="binding site" evidence="7">
    <location>
        <position position="330"/>
    </location>
    <ligand>
        <name>4-imidazolone-5-propanoate</name>
        <dbReference type="ChEBI" id="CHEBI:77893"/>
    </ligand>
</feature>
<feature type="binding site" evidence="7">
    <location>
        <position position="90"/>
    </location>
    <ligand>
        <name>4-imidazolone-5-propanoate</name>
        <dbReference type="ChEBI" id="CHEBI:77893"/>
    </ligand>
</feature>
<dbReference type="GO" id="GO:0008270">
    <property type="term" value="F:zinc ion binding"/>
    <property type="evidence" value="ECO:0007669"/>
    <property type="project" value="UniProtKB-UniRule"/>
</dbReference>
<feature type="binding site" evidence="7">
    <location>
        <position position="325"/>
    </location>
    <ligand>
        <name>Fe(3+)</name>
        <dbReference type="ChEBI" id="CHEBI:29034"/>
    </ligand>
</feature>
<evidence type="ECO:0000256" key="1">
    <source>
        <dbReference type="ARBA" id="ARBA00012864"/>
    </source>
</evidence>
<feature type="binding site" evidence="7">
    <location>
        <position position="327"/>
    </location>
    <ligand>
        <name>N-formimidoyl-L-glutamate</name>
        <dbReference type="ChEBI" id="CHEBI:58928"/>
    </ligand>
</feature>
<dbReference type="Gene3D" id="2.30.40.10">
    <property type="entry name" value="Urease, subunit C, domain 1"/>
    <property type="match status" value="1"/>
</dbReference>
<dbReference type="InterPro" id="IPR006680">
    <property type="entry name" value="Amidohydro-rel"/>
</dbReference>
<dbReference type="EC" id="3.5.2.7" evidence="1 7"/>
<feature type="binding site" evidence="7">
    <location>
        <position position="83"/>
    </location>
    <ligand>
        <name>Zn(2+)</name>
        <dbReference type="ChEBI" id="CHEBI:29105"/>
    </ligand>
</feature>
<feature type="binding site" evidence="7">
    <location>
        <position position="83"/>
    </location>
    <ligand>
        <name>Fe(3+)</name>
        <dbReference type="ChEBI" id="CHEBI:29034"/>
    </ligand>
</feature>
<dbReference type="Pfam" id="PF01979">
    <property type="entry name" value="Amidohydro_1"/>
    <property type="match status" value="1"/>
</dbReference>
<evidence type="ECO:0000256" key="2">
    <source>
        <dbReference type="ARBA" id="ARBA00022723"/>
    </source>
</evidence>
<gene>
    <name evidence="7" type="primary">hutI</name>
    <name evidence="9" type="ORF">AMD01_17505</name>
</gene>
<dbReference type="HAMAP" id="MF_00372">
    <property type="entry name" value="HutI"/>
    <property type="match status" value="1"/>
</dbReference>
<dbReference type="Proteomes" id="UP000037558">
    <property type="component" value="Unassembled WGS sequence"/>
</dbReference>
<feature type="binding site" evidence="7">
    <location>
        <position position="329"/>
    </location>
    <ligand>
        <name>N-formimidoyl-L-glutamate</name>
        <dbReference type="ChEBI" id="CHEBI:58928"/>
    </ligand>
</feature>
<dbReference type="SUPFAM" id="SSF51556">
    <property type="entry name" value="Metallo-dependent hydrolases"/>
    <property type="match status" value="1"/>
</dbReference>
<comment type="caution">
    <text evidence="9">The sequence shown here is derived from an EMBL/GenBank/DDBJ whole genome shotgun (WGS) entry which is preliminary data.</text>
</comment>
<evidence type="ECO:0000313" key="10">
    <source>
        <dbReference type="Proteomes" id="UP000037558"/>
    </source>
</evidence>
<keyword evidence="4 7" id="KW-0369">Histidine metabolism</keyword>
<keyword evidence="5 7" id="KW-0862">Zinc</keyword>
<dbReference type="GO" id="GO:0005737">
    <property type="term" value="C:cytoplasm"/>
    <property type="evidence" value="ECO:0007669"/>
    <property type="project" value="UniProtKB-SubCell"/>
</dbReference>
<comment type="cofactor">
    <cofactor evidence="7">
        <name>Zn(2+)</name>
        <dbReference type="ChEBI" id="CHEBI:29105"/>
    </cofactor>
    <cofactor evidence="7">
        <name>Fe(3+)</name>
        <dbReference type="ChEBI" id="CHEBI:29034"/>
    </cofactor>
    <text evidence="7">Binds 1 zinc or iron ion per subunit.</text>
</comment>
<feature type="binding site" evidence="7">
    <location>
        <position position="250"/>
    </location>
    <ligand>
        <name>Fe(3+)</name>
        <dbReference type="ChEBI" id="CHEBI:29034"/>
    </ligand>
</feature>
<dbReference type="UniPathway" id="UPA00379">
    <property type="reaction ID" value="UER00551"/>
</dbReference>
<dbReference type="GO" id="GO:0019556">
    <property type="term" value="P:L-histidine catabolic process to glutamate and formamide"/>
    <property type="evidence" value="ECO:0007669"/>
    <property type="project" value="UniProtKB-UniRule"/>
</dbReference>
<dbReference type="PANTHER" id="PTHR42752:SF1">
    <property type="entry name" value="IMIDAZOLONEPROPIONASE-RELATED"/>
    <property type="match status" value="1"/>
</dbReference>
<feature type="binding site" evidence="7">
    <location>
        <position position="81"/>
    </location>
    <ligand>
        <name>Zn(2+)</name>
        <dbReference type="ChEBI" id="CHEBI:29105"/>
    </ligand>
</feature>
<dbReference type="InterPro" id="IPR011059">
    <property type="entry name" value="Metal-dep_hydrolase_composite"/>
</dbReference>
<comment type="pathway">
    <text evidence="7">Amino-acid degradation; L-histidine degradation into L-glutamate; N-formimidoyl-L-glutamate from L-histidine: step 3/3.</text>
</comment>
<feature type="binding site" evidence="7">
    <location>
        <position position="250"/>
    </location>
    <ligand>
        <name>Zn(2+)</name>
        <dbReference type="ChEBI" id="CHEBI:29105"/>
    </ligand>
</feature>
<evidence type="ECO:0000256" key="6">
    <source>
        <dbReference type="ARBA" id="ARBA00023004"/>
    </source>
</evidence>
<feature type="binding site" evidence="7">
    <location>
        <position position="186"/>
    </location>
    <ligand>
        <name>4-imidazolone-5-propanoate</name>
        <dbReference type="ChEBI" id="CHEBI:77893"/>
    </ligand>
</feature>
<keyword evidence="7" id="KW-0963">Cytoplasm</keyword>
<organism evidence="9 10">
    <name type="scientific">Priestia koreensis</name>
    <dbReference type="NCBI Taxonomy" id="284581"/>
    <lineage>
        <taxon>Bacteria</taxon>
        <taxon>Bacillati</taxon>
        <taxon>Bacillota</taxon>
        <taxon>Bacilli</taxon>
        <taxon>Bacillales</taxon>
        <taxon>Bacillaceae</taxon>
        <taxon>Priestia</taxon>
    </lineage>
</organism>
<comment type="similarity">
    <text evidence="7">Belongs to the metallo-dependent hydrolases superfamily. HutI family.</text>
</comment>
<dbReference type="GO" id="GO:0005506">
    <property type="term" value="F:iron ion binding"/>
    <property type="evidence" value="ECO:0007669"/>
    <property type="project" value="UniProtKB-UniRule"/>
</dbReference>
<evidence type="ECO:0000259" key="8">
    <source>
        <dbReference type="Pfam" id="PF01979"/>
    </source>
</evidence>
<proteinExistence type="inferred from homology"/>